<sequence length="428" mass="46282">MPAIVVLGAQWGDEGKGKATDLLATTDPIDFVVRTSGGHNAGHTIVVNGEKYATHLLPSGILTPGATSVIANGVVVSPEALFRELDGLLERGVEVADLKVSANAHVIAPYHTVIDKVTERFLGKNQIGTTGRGIGPTYADKINRTGIRIADLFDEGILTEKVEAALDVKNQLLAKVYNRRAMEVDEVVEELLSYAERLRPMVCDTSLLLNQALDAGKTVLFEGAQATMLDVDHGTYPFVTSSSPIAGGVCTGAGVGPTRIDRIIGVIKAYTTRVGSGPFPTELFDADGEALQRIGGEIGVSTGRTRRCGWYDAVIARYSARVNGLTEFFLTKLDVLDSWEKIPVCVAYEVDGQRHDEMPMTQTEFHHAKPVYEYLDGWQEDITGCRRFSDLPANAQAYVRRLEELSGAPFWAVGVGPGREQTVVVHDG</sequence>
<comment type="similarity">
    <text evidence="8 10">Belongs to the adenylosuccinate synthetase family.</text>
</comment>
<dbReference type="EMBL" id="JAUSQM010000001">
    <property type="protein sequence ID" value="MDP9821581.1"/>
    <property type="molecule type" value="Genomic_DNA"/>
</dbReference>
<dbReference type="Proteomes" id="UP001240447">
    <property type="component" value="Unassembled WGS sequence"/>
</dbReference>
<organism evidence="11 12">
    <name type="scientific">Nocardioides massiliensis</name>
    <dbReference type="NCBI Taxonomy" id="1325935"/>
    <lineage>
        <taxon>Bacteria</taxon>
        <taxon>Bacillati</taxon>
        <taxon>Actinomycetota</taxon>
        <taxon>Actinomycetes</taxon>
        <taxon>Propionibacteriales</taxon>
        <taxon>Nocardioidaceae</taxon>
        <taxon>Nocardioides</taxon>
    </lineage>
</organism>
<dbReference type="InterPro" id="IPR042109">
    <property type="entry name" value="Adenylosuccinate_synth_dom1"/>
</dbReference>
<keyword evidence="3 8" id="KW-0479">Metal-binding</keyword>
<feature type="binding site" description="in other chain" evidence="8">
    <location>
        <begin position="13"/>
        <end position="16"/>
    </location>
    <ligand>
        <name>IMP</name>
        <dbReference type="ChEBI" id="CHEBI:58053"/>
        <note>ligand shared between dimeric partners</note>
    </ligand>
</feature>
<protein>
    <recommendedName>
        <fullName evidence="8 10">Adenylosuccinate synthetase</fullName>
        <shortName evidence="8">AMPSase</shortName>
        <shortName evidence="8">AdSS</shortName>
        <ecNumber evidence="8 10">6.3.4.4</ecNumber>
    </recommendedName>
    <alternativeName>
        <fullName evidence="8">IMP--aspartate ligase</fullName>
    </alternativeName>
</protein>
<dbReference type="Gene3D" id="3.40.440.10">
    <property type="entry name" value="Adenylosuccinate Synthetase, subunit A, domain 1"/>
    <property type="match status" value="1"/>
</dbReference>
<comment type="function">
    <text evidence="8">Plays an important role in the de novo pathway of purine nucleotide biosynthesis. Catalyzes the first committed step in the biosynthesis of AMP from IMP.</text>
</comment>
<dbReference type="GO" id="GO:0004019">
    <property type="term" value="F:adenylosuccinate synthase activity"/>
    <property type="evidence" value="ECO:0007669"/>
    <property type="project" value="UniProtKB-EC"/>
</dbReference>
<dbReference type="SUPFAM" id="SSF52540">
    <property type="entry name" value="P-loop containing nucleoside triphosphate hydrolases"/>
    <property type="match status" value="1"/>
</dbReference>
<dbReference type="PANTHER" id="PTHR11846:SF0">
    <property type="entry name" value="ADENYLOSUCCINATE SYNTHETASE"/>
    <property type="match status" value="1"/>
</dbReference>
<name>A0ABT9NMM5_9ACTN</name>
<feature type="active site" description="Proton donor" evidence="8">
    <location>
        <position position="43"/>
    </location>
</feature>
<comment type="catalytic activity">
    <reaction evidence="8 10">
        <text>IMP + L-aspartate + GTP = N(6)-(1,2-dicarboxyethyl)-AMP + GDP + phosphate + 2 H(+)</text>
        <dbReference type="Rhea" id="RHEA:15753"/>
        <dbReference type="ChEBI" id="CHEBI:15378"/>
        <dbReference type="ChEBI" id="CHEBI:29991"/>
        <dbReference type="ChEBI" id="CHEBI:37565"/>
        <dbReference type="ChEBI" id="CHEBI:43474"/>
        <dbReference type="ChEBI" id="CHEBI:57567"/>
        <dbReference type="ChEBI" id="CHEBI:58053"/>
        <dbReference type="ChEBI" id="CHEBI:58189"/>
        <dbReference type="EC" id="6.3.4.4"/>
    </reaction>
</comment>
<comment type="subunit">
    <text evidence="1 8">Homodimer.</text>
</comment>
<dbReference type="PROSITE" id="PS01266">
    <property type="entry name" value="ADENYLOSUCCIN_SYN_1"/>
    <property type="match status" value="1"/>
</dbReference>
<keyword evidence="4 8" id="KW-0547">Nucleotide-binding</keyword>
<feature type="binding site" evidence="8">
    <location>
        <position position="144"/>
    </location>
    <ligand>
        <name>IMP</name>
        <dbReference type="ChEBI" id="CHEBI:58053"/>
        <note>ligand shared between dimeric partners</note>
    </ligand>
</feature>
<feature type="binding site" description="in other chain" evidence="8">
    <location>
        <position position="130"/>
    </location>
    <ligand>
        <name>IMP</name>
        <dbReference type="ChEBI" id="CHEBI:58053"/>
        <note>ligand shared between dimeric partners</note>
    </ligand>
</feature>
<evidence type="ECO:0000256" key="6">
    <source>
        <dbReference type="ARBA" id="ARBA00022842"/>
    </source>
</evidence>
<dbReference type="PROSITE" id="PS00513">
    <property type="entry name" value="ADENYLOSUCCIN_SYN_2"/>
    <property type="match status" value="1"/>
</dbReference>
<feature type="binding site" description="in other chain" evidence="8">
    <location>
        <position position="225"/>
    </location>
    <ligand>
        <name>IMP</name>
        <dbReference type="ChEBI" id="CHEBI:58053"/>
        <note>ligand shared between dimeric partners</note>
    </ligand>
</feature>
<keyword evidence="7 8" id="KW-0342">GTP-binding</keyword>
<keyword evidence="8" id="KW-0963">Cytoplasm</keyword>
<dbReference type="InterPro" id="IPR033128">
    <property type="entry name" value="Adenylosuccin_syn_Lys_AS"/>
</dbReference>
<accession>A0ABT9NMM5</accession>
<dbReference type="NCBIfam" id="NF002223">
    <property type="entry name" value="PRK01117.1"/>
    <property type="match status" value="1"/>
</dbReference>
<evidence type="ECO:0000256" key="10">
    <source>
        <dbReference type="RuleBase" id="RU000520"/>
    </source>
</evidence>
<evidence type="ECO:0000256" key="3">
    <source>
        <dbReference type="ARBA" id="ARBA00022723"/>
    </source>
</evidence>
<gene>
    <name evidence="8" type="primary">purA</name>
    <name evidence="11" type="ORF">J2S59_001390</name>
</gene>
<dbReference type="InterPro" id="IPR042110">
    <property type="entry name" value="Adenylosuccinate_synth_dom2"/>
</dbReference>
<dbReference type="EC" id="6.3.4.4" evidence="8 10"/>
<proteinExistence type="inferred from homology"/>
<feature type="binding site" evidence="8">
    <location>
        <begin position="300"/>
        <end position="306"/>
    </location>
    <ligand>
        <name>substrate</name>
    </ligand>
</feature>
<dbReference type="NCBIfam" id="TIGR00184">
    <property type="entry name" value="purA"/>
    <property type="match status" value="1"/>
</dbReference>
<feature type="binding site" evidence="8">
    <location>
        <begin position="12"/>
        <end position="18"/>
    </location>
    <ligand>
        <name>GTP</name>
        <dbReference type="ChEBI" id="CHEBI:37565"/>
    </ligand>
</feature>
<evidence type="ECO:0000256" key="7">
    <source>
        <dbReference type="ARBA" id="ARBA00023134"/>
    </source>
</evidence>
<evidence type="ECO:0000256" key="1">
    <source>
        <dbReference type="ARBA" id="ARBA00011738"/>
    </source>
</evidence>
<comment type="cofactor">
    <cofactor evidence="8">
        <name>Mg(2+)</name>
        <dbReference type="ChEBI" id="CHEBI:18420"/>
    </cofactor>
    <text evidence="8">Binds 1 Mg(2+) ion per subunit.</text>
</comment>
<evidence type="ECO:0000313" key="11">
    <source>
        <dbReference type="EMBL" id="MDP9821581.1"/>
    </source>
</evidence>
<dbReference type="CDD" id="cd03108">
    <property type="entry name" value="AdSS"/>
    <property type="match status" value="1"/>
</dbReference>
<feature type="active site" description="Proton acceptor" evidence="8">
    <location>
        <position position="13"/>
    </location>
</feature>
<feature type="active site" evidence="9">
    <location>
        <position position="141"/>
    </location>
</feature>
<feature type="binding site" evidence="8">
    <location>
        <position position="13"/>
    </location>
    <ligand>
        <name>Mg(2+)</name>
        <dbReference type="ChEBI" id="CHEBI:18420"/>
    </ligand>
</feature>
<dbReference type="Gene3D" id="3.90.170.10">
    <property type="entry name" value="Adenylosuccinate Synthetase, subunit A, domain 3"/>
    <property type="match status" value="1"/>
</dbReference>
<comment type="subcellular location">
    <subcellularLocation>
        <location evidence="8">Cytoplasm</location>
    </subcellularLocation>
</comment>
<feature type="binding site" evidence="8">
    <location>
        <position position="42"/>
    </location>
    <ligand>
        <name>Mg(2+)</name>
        <dbReference type="ChEBI" id="CHEBI:18420"/>
    </ligand>
</feature>
<keyword evidence="6 8" id="KW-0460">Magnesium</keyword>
<comment type="pathway">
    <text evidence="8 10">Purine metabolism; AMP biosynthesis via de novo pathway; AMP from IMP: step 1/2.</text>
</comment>
<dbReference type="InterPro" id="IPR001114">
    <property type="entry name" value="Adenylosuccinate_synthetase"/>
</dbReference>
<evidence type="ECO:0000256" key="5">
    <source>
        <dbReference type="ARBA" id="ARBA00022755"/>
    </source>
</evidence>
<feature type="binding site" description="in other chain" evidence="8">
    <location>
        <position position="240"/>
    </location>
    <ligand>
        <name>IMP</name>
        <dbReference type="ChEBI" id="CHEBI:58053"/>
        <note>ligand shared between dimeric partners</note>
    </ligand>
</feature>
<dbReference type="HAMAP" id="MF_00011">
    <property type="entry name" value="Adenylosucc_synth"/>
    <property type="match status" value="1"/>
</dbReference>
<keyword evidence="12" id="KW-1185">Reference proteome</keyword>
<keyword evidence="5 8" id="KW-0658">Purine biosynthesis</keyword>
<dbReference type="PANTHER" id="PTHR11846">
    <property type="entry name" value="ADENYLOSUCCINATE SYNTHETASE"/>
    <property type="match status" value="1"/>
</dbReference>
<dbReference type="InterPro" id="IPR042111">
    <property type="entry name" value="Adenylosuccinate_synth_dom3"/>
</dbReference>
<evidence type="ECO:0000256" key="2">
    <source>
        <dbReference type="ARBA" id="ARBA00022598"/>
    </source>
</evidence>
<evidence type="ECO:0000313" key="12">
    <source>
        <dbReference type="Proteomes" id="UP001240447"/>
    </source>
</evidence>
<feature type="binding site" description="in other chain" evidence="8">
    <location>
        <begin position="40"/>
        <end position="43"/>
    </location>
    <ligand>
        <name>IMP</name>
        <dbReference type="ChEBI" id="CHEBI:58053"/>
        <note>ligand shared between dimeric partners</note>
    </ligand>
</feature>
<evidence type="ECO:0000256" key="4">
    <source>
        <dbReference type="ARBA" id="ARBA00022741"/>
    </source>
</evidence>
<dbReference type="Pfam" id="PF00709">
    <property type="entry name" value="Adenylsucc_synt"/>
    <property type="match status" value="1"/>
</dbReference>
<comment type="caution">
    <text evidence="11">The sequence shown here is derived from an EMBL/GenBank/DDBJ whole genome shotgun (WGS) entry which is preliminary data.</text>
</comment>
<feature type="binding site" evidence="8">
    <location>
        <begin position="332"/>
        <end position="334"/>
    </location>
    <ligand>
        <name>GTP</name>
        <dbReference type="ChEBI" id="CHEBI:37565"/>
    </ligand>
</feature>
<dbReference type="Gene3D" id="1.10.300.10">
    <property type="entry name" value="Adenylosuccinate Synthetase, subunit A, domain 2"/>
    <property type="match status" value="1"/>
</dbReference>
<evidence type="ECO:0000256" key="8">
    <source>
        <dbReference type="HAMAP-Rule" id="MF_00011"/>
    </source>
</evidence>
<dbReference type="InterPro" id="IPR027417">
    <property type="entry name" value="P-loop_NTPase"/>
</dbReference>
<keyword evidence="2 8" id="KW-0436">Ligase</keyword>
<feature type="binding site" description="in other chain" evidence="8">
    <location>
        <position position="304"/>
    </location>
    <ligand>
        <name>IMP</name>
        <dbReference type="ChEBI" id="CHEBI:58053"/>
        <note>ligand shared between dimeric partners</note>
    </ligand>
</feature>
<feature type="binding site" evidence="8">
    <location>
        <position position="306"/>
    </location>
    <ligand>
        <name>GTP</name>
        <dbReference type="ChEBI" id="CHEBI:37565"/>
    </ligand>
</feature>
<dbReference type="InterPro" id="IPR018220">
    <property type="entry name" value="Adenylosuccin_syn_GTP-bd"/>
</dbReference>
<feature type="binding site" evidence="8">
    <location>
        <begin position="42"/>
        <end position="44"/>
    </location>
    <ligand>
        <name>GTP</name>
        <dbReference type="ChEBI" id="CHEBI:37565"/>
    </ligand>
</feature>
<reference evidence="11 12" key="1">
    <citation type="submission" date="2023-07" db="EMBL/GenBank/DDBJ databases">
        <title>Sequencing the genomes of 1000 actinobacteria strains.</title>
        <authorList>
            <person name="Klenk H.-P."/>
        </authorList>
    </citation>
    <scope>NUCLEOTIDE SEQUENCE [LARGE SCALE GENOMIC DNA]</scope>
    <source>
        <strain evidence="11 12">GD13</strain>
    </source>
</reference>
<feature type="binding site" evidence="8">
    <location>
        <begin position="414"/>
        <end position="416"/>
    </location>
    <ligand>
        <name>GTP</name>
        <dbReference type="ChEBI" id="CHEBI:37565"/>
    </ligand>
</feature>
<evidence type="ECO:0000256" key="9">
    <source>
        <dbReference type="PROSITE-ProRule" id="PRU10134"/>
    </source>
</evidence>
<dbReference type="SMART" id="SM00788">
    <property type="entry name" value="Adenylsucc_synt"/>
    <property type="match status" value="1"/>
</dbReference>
<dbReference type="RefSeq" id="WP_068121976.1">
    <property type="nucleotide sequence ID" value="NZ_CCXJ01000456.1"/>
</dbReference>